<keyword evidence="1" id="KW-0175">Coiled coil</keyword>
<evidence type="ECO:0000313" key="3">
    <source>
        <dbReference type="EMBL" id="GIY43424.1"/>
    </source>
</evidence>
<dbReference type="Proteomes" id="UP001054837">
    <property type="component" value="Unassembled WGS sequence"/>
</dbReference>
<protein>
    <submittedName>
        <fullName evidence="3">Uncharacterized protein</fullName>
    </submittedName>
</protein>
<gene>
    <name evidence="3" type="ORF">CDAR_551841</name>
</gene>
<dbReference type="AlphaFoldDB" id="A0AAV4TCK6"/>
<feature type="region of interest" description="Disordered" evidence="2">
    <location>
        <begin position="73"/>
        <end position="140"/>
    </location>
</feature>
<feature type="coiled-coil region" evidence="1">
    <location>
        <begin position="5"/>
        <end position="32"/>
    </location>
</feature>
<name>A0AAV4TCK6_9ARAC</name>
<keyword evidence="4" id="KW-1185">Reference proteome</keyword>
<evidence type="ECO:0000313" key="4">
    <source>
        <dbReference type="Proteomes" id="UP001054837"/>
    </source>
</evidence>
<feature type="compositionally biased region" description="Pro residues" evidence="2">
    <location>
        <begin position="85"/>
        <end position="103"/>
    </location>
</feature>
<reference evidence="3 4" key="1">
    <citation type="submission" date="2021-06" db="EMBL/GenBank/DDBJ databases">
        <title>Caerostris darwini draft genome.</title>
        <authorList>
            <person name="Kono N."/>
            <person name="Arakawa K."/>
        </authorList>
    </citation>
    <scope>NUCLEOTIDE SEQUENCE [LARGE SCALE GENOMIC DNA]</scope>
</reference>
<evidence type="ECO:0000256" key="1">
    <source>
        <dbReference type="SAM" id="Coils"/>
    </source>
</evidence>
<proteinExistence type="predicted"/>
<dbReference type="EMBL" id="BPLQ01009355">
    <property type="protein sequence ID" value="GIY43424.1"/>
    <property type="molecule type" value="Genomic_DNA"/>
</dbReference>
<organism evidence="3 4">
    <name type="scientific">Caerostris darwini</name>
    <dbReference type="NCBI Taxonomy" id="1538125"/>
    <lineage>
        <taxon>Eukaryota</taxon>
        <taxon>Metazoa</taxon>
        <taxon>Ecdysozoa</taxon>
        <taxon>Arthropoda</taxon>
        <taxon>Chelicerata</taxon>
        <taxon>Arachnida</taxon>
        <taxon>Araneae</taxon>
        <taxon>Araneomorphae</taxon>
        <taxon>Entelegynae</taxon>
        <taxon>Araneoidea</taxon>
        <taxon>Araneidae</taxon>
        <taxon>Caerostris</taxon>
    </lineage>
</organism>
<feature type="compositionally biased region" description="Polar residues" evidence="2">
    <location>
        <begin position="111"/>
        <end position="120"/>
    </location>
</feature>
<comment type="caution">
    <text evidence="3">The sequence shown here is derived from an EMBL/GenBank/DDBJ whole genome shotgun (WGS) entry which is preliminary data.</text>
</comment>
<evidence type="ECO:0000256" key="2">
    <source>
        <dbReference type="SAM" id="MobiDB-lite"/>
    </source>
</evidence>
<sequence length="140" mass="15322">MILIFEDVVQRLEEAEKSVMMLMEQNQVLREAQEKWRVERNELIKLLPPKKAKESCLDPPGPQRVLQQCFSSACSTAPTTAPATAPTPAPATAPTPTAAPTPTPAARRTSIHSSTTQVSQLMPAPLRRPGRPVSVLFLQN</sequence>
<accession>A0AAV4TCK6</accession>